<name>A0ABR1S2L5_9PEZI</name>
<gene>
    <name evidence="2" type="ORF">PG993_011998</name>
</gene>
<reference evidence="2 3" key="1">
    <citation type="submission" date="2023-01" db="EMBL/GenBank/DDBJ databases">
        <title>Analysis of 21 Apiospora genomes using comparative genomics revels a genus with tremendous synthesis potential of carbohydrate active enzymes and secondary metabolites.</title>
        <authorList>
            <person name="Sorensen T."/>
        </authorList>
    </citation>
    <scope>NUCLEOTIDE SEQUENCE [LARGE SCALE GENOMIC DNA]</scope>
    <source>
        <strain evidence="2 3">CBS 33761</strain>
    </source>
</reference>
<evidence type="ECO:0000313" key="2">
    <source>
        <dbReference type="EMBL" id="KAK8023932.1"/>
    </source>
</evidence>
<sequence>MQSFNLKSVAAALAPLLALATTAASAPVPSEHAARQLLIPGVTVPFPYPGNRTARQLVVPGITVPIRAAGLVAVERFADNFQQSLLETIPTNTTGVVGEVAINNATYSVGDLNVAENSGVLRNAVLEAVNDEIPGEIHQVQMTVSITIPVVALNHTE</sequence>
<protein>
    <submittedName>
        <fullName evidence="2">Uncharacterized protein</fullName>
    </submittedName>
</protein>
<keyword evidence="3" id="KW-1185">Reference proteome</keyword>
<accession>A0ABR1S2L5</accession>
<comment type="caution">
    <text evidence="2">The sequence shown here is derived from an EMBL/GenBank/DDBJ whole genome shotgun (WGS) entry which is preliminary data.</text>
</comment>
<dbReference type="EMBL" id="JAQQWK010000011">
    <property type="protein sequence ID" value="KAK8023932.1"/>
    <property type="molecule type" value="Genomic_DNA"/>
</dbReference>
<feature type="chain" id="PRO_5045948285" evidence="1">
    <location>
        <begin position="26"/>
        <end position="157"/>
    </location>
</feature>
<dbReference type="Proteomes" id="UP001444661">
    <property type="component" value="Unassembled WGS sequence"/>
</dbReference>
<organism evidence="2 3">
    <name type="scientific">Apiospora rasikravindrae</name>
    <dbReference type="NCBI Taxonomy" id="990691"/>
    <lineage>
        <taxon>Eukaryota</taxon>
        <taxon>Fungi</taxon>
        <taxon>Dikarya</taxon>
        <taxon>Ascomycota</taxon>
        <taxon>Pezizomycotina</taxon>
        <taxon>Sordariomycetes</taxon>
        <taxon>Xylariomycetidae</taxon>
        <taxon>Amphisphaeriales</taxon>
        <taxon>Apiosporaceae</taxon>
        <taxon>Apiospora</taxon>
    </lineage>
</organism>
<proteinExistence type="predicted"/>
<feature type="signal peptide" evidence="1">
    <location>
        <begin position="1"/>
        <end position="25"/>
    </location>
</feature>
<evidence type="ECO:0000256" key="1">
    <source>
        <dbReference type="SAM" id="SignalP"/>
    </source>
</evidence>
<evidence type="ECO:0000313" key="3">
    <source>
        <dbReference type="Proteomes" id="UP001444661"/>
    </source>
</evidence>
<keyword evidence="1" id="KW-0732">Signal</keyword>